<dbReference type="Proteomes" id="UP000828251">
    <property type="component" value="Unassembled WGS sequence"/>
</dbReference>
<protein>
    <recommendedName>
        <fullName evidence="1">DUF4283 domain-containing protein</fullName>
    </recommendedName>
</protein>
<dbReference type="InterPro" id="IPR040256">
    <property type="entry name" value="At4g02000-like"/>
</dbReference>
<dbReference type="Pfam" id="PF14111">
    <property type="entry name" value="DUF4283"/>
    <property type="match status" value="1"/>
</dbReference>
<dbReference type="InterPro" id="IPR025558">
    <property type="entry name" value="DUF4283"/>
</dbReference>
<comment type="caution">
    <text evidence="2">The sequence shown here is derived from an EMBL/GenBank/DDBJ whole genome shotgun (WGS) entry which is preliminary data.</text>
</comment>
<evidence type="ECO:0000313" key="3">
    <source>
        <dbReference type="Proteomes" id="UP000828251"/>
    </source>
</evidence>
<proteinExistence type="predicted"/>
<name>A0A9D3VVZ8_9ROSI</name>
<evidence type="ECO:0000313" key="2">
    <source>
        <dbReference type="EMBL" id="KAH1097231.1"/>
    </source>
</evidence>
<dbReference type="EMBL" id="JAIQCV010000005">
    <property type="protein sequence ID" value="KAH1097231.1"/>
    <property type="molecule type" value="Genomic_DNA"/>
</dbReference>
<organism evidence="2 3">
    <name type="scientific">Gossypium stocksii</name>
    <dbReference type="NCBI Taxonomy" id="47602"/>
    <lineage>
        <taxon>Eukaryota</taxon>
        <taxon>Viridiplantae</taxon>
        <taxon>Streptophyta</taxon>
        <taxon>Embryophyta</taxon>
        <taxon>Tracheophyta</taxon>
        <taxon>Spermatophyta</taxon>
        <taxon>Magnoliopsida</taxon>
        <taxon>eudicotyledons</taxon>
        <taxon>Gunneridae</taxon>
        <taxon>Pentapetalae</taxon>
        <taxon>rosids</taxon>
        <taxon>malvids</taxon>
        <taxon>Malvales</taxon>
        <taxon>Malvaceae</taxon>
        <taxon>Malvoideae</taxon>
        <taxon>Gossypium</taxon>
    </lineage>
</organism>
<dbReference type="AlphaFoldDB" id="A0A9D3VVZ8"/>
<reference evidence="2 3" key="1">
    <citation type="journal article" date="2021" name="Plant Biotechnol. J.">
        <title>Multi-omics assisted identification of the key and species-specific regulatory components of drought-tolerant mechanisms in Gossypium stocksii.</title>
        <authorList>
            <person name="Yu D."/>
            <person name="Ke L."/>
            <person name="Zhang D."/>
            <person name="Wu Y."/>
            <person name="Sun Y."/>
            <person name="Mei J."/>
            <person name="Sun J."/>
            <person name="Sun Y."/>
        </authorList>
    </citation>
    <scope>NUCLEOTIDE SEQUENCE [LARGE SCALE GENOMIC DNA]</scope>
    <source>
        <strain evidence="3">cv. E1</strain>
        <tissue evidence="2">Leaf</tissue>
    </source>
</reference>
<keyword evidence="3" id="KW-1185">Reference proteome</keyword>
<sequence>MEEELANLNIVEDEEISIQAVEDEVETEEDYNMCMVGNILENLWHPLGGISITDIGKKRVQFRIYNMIDLKRVIDGMPWFFNKHLIVFHKLENEEDPLKVPLFYALLWVQIHNLPMGFMSEGMVQQFGNSIGQFMEYNAMLVIRGVRNYMRRMKLDV</sequence>
<dbReference type="PANTHER" id="PTHR31286">
    <property type="entry name" value="GLYCINE-RICH CELL WALL STRUCTURAL PROTEIN 1.8-LIKE"/>
    <property type="match status" value="1"/>
</dbReference>
<dbReference type="PANTHER" id="PTHR31286:SF153">
    <property type="entry name" value="DUF4283 DOMAIN PROTEIN"/>
    <property type="match status" value="1"/>
</dbReference>
<evidence type="ECO:0000259" key="1">
    <source>
        <dbReference type="Pfam" id="PF14111"/>
    </source>
</evidence>
<feature type="domain" description="DUF4283" evidence="1">
    <location>
        <begin position="36"/>
        <end position="97"/>
    </location>
</feature>
<accession>A0A9D3VVZ8</accession>
<gene>
    <name evidence="2" type="ORF">J1N35_014152</name>
</gene>
<dbReference type="OrthoDB" id="1748760at2759"/>